<evidence type="ECO:0000313" key="4">
    <source>
        <dbReference type="Proteomes" id="UP001499979"/>
    </source>
</evidence>
<evidence type="ECO:0000313" key="3">
    <source>
        <dbReference type="EMBL" id="GAA1132621.1"/>
    </source>
</evidence>
<dbReference type="EMBL" id="BAAAJE010000002">
    <property type="protein sequence ID" value="GAA1132621.1"/>
    <property type="molecule type" value="Genomic_DNA"/>
</dbReference>
<protein>
    <submittedName>
        <fullName evidence="3">Uncharacterized protein</fullName>
    </submittedName>
</protein>
<gene>
    <name evidence="3" type="ORF">GCM10009606_10980</name>
</gene>
<evidence type="ECO:0000256" key="1">
    <source>
        <dbReference type="SAM" id="MobiDB-lite"/>
    </source>
</evidence>
<evidence type="ECO:0000256" key="2">
    <source>
        <dbReference type="SAM" id="Phobius"/>
    </source>
</evidence>
<dbReference type="Proteomes" id="UP001499979">
    <property type="component" value="Unassembled WGS sequence"/>
</dbReference>
<feature type="region of interest" description="Disordered" evidence="1">
    <location>
        <begin position="30"/>
        <end position="50"/>
    </location>
</feature>
<sequence>MDGHRVSVVGVGALVLVAGGLLAIHADPGARDPQVAAGRSERTSSSGHRSLLGQLQAMPKVRENLMAPVQDGQVVLCGMKVQGRDRTEDEIYAFLLCGAYTTGADAELVSGGSDPVVITTDGRHEPEATVVDVEFPGMADRAARIREMFPPALVDTMTSPQSLPIQPTMDEMLQTARTWDR</sequence>
<name>A0ABN1UCF7_9ACTN</name>
<keyword evidence="2" id="KW-0472">Membrane</keyword>
<proteinExistence type="predicted"/>
<comment type="caution">
    <text evidence="3">The sequence shown here is derived from an EMBL/GenBank/DDBJ whole genome shotgun (WGS) entry which is preliminary data.</text>
</comment>
<keyword evidence="2" id="KW-1133">Transmembrane helix</keyword>
<keyword evidence="4" id="KW-1185">Reference proteome</keyword>
<reference evidence="3 4" key="1">
    <citation type="journal article" date="2019" name="Int. J. Syst. Evol. Microbiol.">
        <title>The Global Catalogue of Microorganisms (GCM) 10K type strain sequencing project: providing services to taxonomists for standard genome sequencing and annotation.</title>
        <authorList>
            <consortium name="The Broad Institute Genomics Platform"/>
            <consortium name="The Broad Institute Genome Sequencing Center for Infectious Disease"/>
            <person name="Wu L."/>
            <person name="Ma J."/>
        </authorList>
    </citation>
    <scope>NUCLEOTIDE SEQUENCE [LARGE SCALE GENOMIC DNA]</scope>
    <source>
        <strain evidence="3 4">JCM 11813</strain>
    </source>
</reference>
<dbReference type="RefSeq" id="WP_343906366.1">
    <property type="nucleotide sequence ID" value="NZ_BAAAJE010000002.1"/>
</dbReference>
<organism evidence="3 4">
    <name type="scientific">Nocardioides aquiterrae</name>
    <dbReference type="NCBI Taxonomy" id="203799"/>
    <lineage>
        <taxon>Bacteria</taxon>
        <taxon>Bacillati</taxon>
        <taxon>Actinomycetota</taxon>
        <taxon>Actinomycetes</taxon>
        <taxon>Propionibacteriales</taxon>
        <taxon>Nocardioidaceae</taxon>
        <taxon>Nocardioides</taxon>
    </lineage>
</organism>
<feature type="transmembrane region" description="Helical" evidence="2">
    <location>
        <begin position="6"/>
        <end position="24"/>
    </location>
</feature>
<keyword evidence="2" id="KW-0812">Transmembrane</keyword>
<accession>A0ABN1UCF7</accession>